<keyword evidence="1" id="KW-0472">Membrane</keyword>
<protein>
    <recommendedName>
        <fullName evidence="4">EamA-like transporter family protein</fullName>
    </recommendedName>
</protein>
<evidence type="ECO:0000313" key="3">
    <source>
        <dbReference type="EMBL" id="VFK25769.1"/>
    </source>
</evidence>
<organism evidence="3">
    <name type="scientific">Candidatus Kentrum sp. LPFa</name>
    <dbReference type="NCBI Taxonomy" id="2126335"/>
    <lineage>
        <taxon>Bacteria</taxon>
        <taxon>Pseudomonadati</taxon>
        <taxon>Pseudomonadota</taxon>
        <taxon>Gammaproteobacteria</taxon>
        <taxon>Candidatus Kentrum</taxon>
    </lineage>
</organism>
<dbReference type="EMBL" id="CAADFM010000012">
    <property type="protein sequence ID" value="VFK07996.1"/>
    <property type="molecule type" value="Genomic_DNA"/>
</dbReference>
<dbReference type="Gene3D" id="1.10.3730.20">
    <property type="match status" value="1"/>
</dbReference>
<dbReference type="EMBL" id="CAADFP010000025">
    <property type="protein sequence ID" value="VFK25769.1"/>
    <property type="molecule type" value="Genomic_DNA"/>
</dbReference>
<gene>
    <name evidence="2" type="ORF">BECKLPF1236A_GA0070988_1001216</name>
    <name evidence="3" type="ORF">BECKLPF1236C_GA0070990_1002512</name>
</gene>
<evidence type="ECO:0008006" key="4">
    <source>
        <dbReference type="Google" id="ProtNLM"/>
    </source>
</evidence>
<keyword evidence="1" id="KW-1133">Transmembrane helix</keyword>
<reference evidence="3" key="1">
    <citation type="submission" date="2019-02" db="EMBL/GenBank/DDBJ databases">
        <authorList>
            <person name="Gruber-Vodicka R. H."/>
            <person name="Seah K. B. B."/>
        </authorList>
    </citation>
    <scope>NUCLEOTIDE SEQUENCE</scope>
    <source>
        <strain evidence="2">BECK_S312</strain>
        <strain evidence="3">BECK_S426</strain>
    </source>
</reference>
<keyword evidence="1" id="KW-0812">Transmembrane</keyword>
<dbReference type="InterPro" id="IPR037185">
    <property type="entry name" value="EmrE-like"/>
</dbReference>
<feature type="transmembrane region" description="Helical" evidence="1">
    <location>
        <begin position="72"/>
        <end position="90"/>
    </location>
</feature>
<evidence type="ECO:0000256" key="1">
    <source>
        <dbReference type="SAM" id="Phobius"/>
    </source>
</evidence>
<name>A0A450X8W8_9GAMM</name>
<feature type="transmembrane region" description="Helical" evidence="1">
    <location>
        <begin position="96"/>
        <end position="117"/>
    </location>
</feature>
<evidence type="ECO:0000313" key="2">
    <source>
        <dbReference type="EMBL" id="VFK07996.1"/>
    </source>
</evidence>
<accession>A0A450X8W8</accession>
<dbReference type="AlphaFoldDB" id="A0A450X8W8"/>
<dbReference type="SUPFAM" id="SSF103481">
    <property type="entry name" value="Multidrug resistance efflux transporter EmrE"/>
    <property type="match status" value="1"/>
</dbReference>
<sequence length="119" mass="13125">MRLAIVFLSGMIACMVAFHMFLKFAGTYAATQAGVFHAFMGNPWLWCALLILGAGLIFWLMTLRNMSLAATYPWTALIYVITPLTSFVIFDDLLSVKYVLGMVCIIVGVFLTTGTVVTK</sequence>
<feature type="transmembrane region" description="Helical" evidence="1">
    <location>
        <begin position="42"/>
        <end position="60"/>
    </location>
</feature>
<proteinExistence type="predicted"/>